<dbReference type="Pfam" id="PF13476">
    <property type="entry name" value="AAA_23"/>
    <property type="match status" value="1"/>
</dbReference>
<dbReference type="AlphaFoldDB" id="A0A6C0LTK3"/>
<dbReference type="Pfam" id="PF00149">
    <property type="entry name" value="Metallophos"/>
    <property type="match status" value="1"/>
</dbReference>
<dbReference type="InterPro" id="IPR038729">
    <property type="entry name" value="Rad50/SbcC_AAA"/>
</dbReference>
<reference evidence="4" key="1">
    <citation type="journal article" date="2020" name="Nature">
        <title>Giant virus diversity and host interactions through global metagenomics.</title>
        <authorList>
            <person name="Schulz F."/>
            <person name="Roux S."/>
            <person name="Paez-Espino D."/>
            <person name="Jungbluth S."/>
            <person name="Walsh D.A."/>
            <person name="Denef V.J."/>
            <person name="McMahon K.D."/>
            <person name="Konstantinidis K.T."/>
            <person name="Eloe-Fadrosh E.A."/>
            <person name="Kyrpides N.C."/>
            <person name="Woyke T."/>
        </authorList>
    </citation>
    <scope>NUCLEOTIDE SEQUENCE</scope>
    <source>
        <strain evidence="4">GVMAG-S-1014582-52</strain>
    </source>
</reference>
<dbReference type="Gene3D" id="3.60.21.10">
    <property type="match status" value="1"/>
</dbReference>
<organism evidence="4">
    <name type="scientific">viral metagenome</name>
    <dbReference type="NCBI Taxonomy" id="1070528"/>
    <lineage>
        <taxon>unclassified sequences</taxon>
        <taxon>metagenomes</taxon>
        <taxon>organismal metagenomes</taxon>
    </lineage>
</organism>
<feature type="domain" description="Calcineurin-like phosphoesterase" evidence="2">
    <location>
        <begin position="15"/>
        <end position="212"/>
    </location>
</feature>
<sequence length="1250" mass="146867">MQIIECNSNINIKYIYHISDIHIRNIQRHREYKNVFEKTYTILIDKINNKQNESLIVLTGDIMHSKTELSPEAIDLASNLFISLSKIAPVILIAGNHDCIVSNQNRMDALTPIVNNINLDNFHYLKMTGFYQYNNIIFGYTDMYTDILLSSENIIKNTFNNIEYGNKYKIALFHGIVRGSVTDMGFETKSERIRAKDFRGYDFVLLGDIHKYQYLNPDKTIAYAGSLIQQSHGETLNNHGILRWNLETKQSKLLEIENDYGYCTVKIINGKMNQTIIPKYPNIKFIIENTTSKQFQIIEKELNEKYKIGEIIKENIMSENLTVENKNSKLINTDHEEFIISYLDKKLLKKKSADILKLHKVIRKKTNNNDNDESNTMQEWKILKLKFTNMLSYGKNNVIDFRKYKYNQIIGIVAPNHYGKSAILDIILFCLFEKCSRGNAKEILNKNKNDFSCSLLLNIGSKEYLIERIGKRSKNKLLVNTTVNFITFQNDNEEKLNGVTKSDTNQKIIDLVGLYDDYLITCICIQQQGKHGNFIDMTHLQKKEYLYDILKLNIFDKCFCYAKEQLKKYTTNLKNLKKDIDFELINNMKKNISAIKSEMNIINNRRSYLHDISNVLNFSIQSKEKPSLIQYHELSNYQLDTHDDILNVKKILSDKINHNDIININQKIVKLQNNIFELKLINDKFDKNYIEYNNELEKLYSQIIKIPIDINNLDLDKLKNEFNSLNLQITCINKKLSVLKKNITNKSVIDIKEEIVGLRKKIKYIDPDCENQLKSLMDKLHKLQQQLFNIFVNNGFTNFNVDQLKYELKFNEKFAIHVHKTIKLLNSCNKENISNALNVQDKWLNNFNIWKNNVINFINNNANNKSIDIDYLLNKLQLLNKKMIKKSVNVINHYSNIQLNSNIDKLECLIDNFREFDDFKFKKDMLFEKLNIINDQINHYQCYRDNDDANIIINNKIKQLKKHRDSIHLEKSINISKIDDLNKNINDYQDLVSDKKNHIKNLWLLEFYELYFYQYTFNKKIYDYYIDQQNIINLDLEKLNAQYCELDKKIAVEQNKLDNCIKLHNKYNNYDKKCSLYKSYCNVMDFNGIPYEILKSVLPQIENKVNQTLHNMANFNIEFLFYDDSFIAEKKIKNSKSNIGTININICYADQMPYNVQLASGFEKFIIGLAIRIVLCHISKTAKPNFFIVDEGWSCLDGDNLSNIDVIMNYIKNQFDHVIIISHLEELKNQADNIINITKKNAFSHTNNLI</sequence>
<evidence type="ECO:0000259" key="3">
    <source>
        <dbReference type="Pfam" id="PF13476"/>
    </source>
</evidence>
<feature type="domain" description="Rad50/SbcC-type AAA" evidence="3">
    <location>
        <begin position="384"/>
        <end position="600"/>
    </location>
</feature>
<name>A0A6C0LTK3_9ZZZZ</name>
<dbReference type="Gene3D" id="3.40.50.300">
    <property type="entry name" value="P-loop containing nucleotide triphosphate hydrolases"/>
    <property type="match status" value="2"/>
</dbReference>
<dbReference type="InterPro" id="IPR004843">
    <property type="entry name" value="Calcineurin-like_PHP"/>
</dbReference>
<accession>A0A6C0LTK3</accession>
<evidence type="ECO:0000259" key="2">
    <source>
        <dbReference type="Pfam" id="PF00149"/>
    </source>
</evidence>
<proteinExistence type="predicted"/>
<dbReference type="PANTHER" id="PTHR32114:SF2">
    <property type="entry name" value="ABC TRANSPORTER ABCH.3"/>
    <property type="match status" value="1"/>
</dbReference>
<dbReference type="GO" id="GO:0006302">
    <property type="term" value="P:double-strand break repair"/>
    <property type="evidence" value="ECO:0007669"/>
    <property type="project" value="InterPro"/>
</dbReference>
<dbReference type="SUPFAM" id="SSF52540">
    <property type="entry name" value="P-loop containing nucleoside triphosphate hydrolases"/>
    <property type="match status" value="2"/>
</dbReference>
<feature type="coiled-coil region" evidence="1">
    <location>
        <begin position="682"/>
        <end position="735"/>
    </location>
</feature>
<dbReference type="EMBL" id="MN740556">
    <property type="protein sequence ID" value="QHU32884.1"/>
    <property type="molecule type" value="Genomic_DNA"/>
</dbReference>
<evidence type="ECO:0000313" key="4">
    <source>
        <dbReference type="EMBL" id="QHU32884.1"/>
    </source>
</evidence>
<keyword evidence="1" id="KW-0175">Coiled coil</keyword>
<dbReference type="GO" id="GO:0016887">
    <property type="term" value="F:ATP hydrolysis activity"/>
    <property type="evidence" value="ECO:0007669"/>
    <property type="project" value="InterPro"/>
</dbReference>
<evidence type="ECO:0000256" key="1">
    <source>
        <dbReference type="SAM" id="Coils"/>
    </source>
</evidence>
<dbReference type="SUPFAM" id="SSF56300">
    <property type="entry name" value="Metallo-dependent phosphatases"/>
    <property type="match status" value="1"/>
</dbReference>
<dbReference type="InterPro" id="IPR027417">
    <property type="entry name" value="P-loop_NTPase"/>
</dbReference>
<protein>
    <recommendedName>
        <fullName evidence="5">Calcineurin-like phosphoesterase domain-containing protein</fullName>
    </recommendedName>
</protein>
<dbReference type="PANTHER" id="PTHR32114">
    <property type="entry name" value="ABC TRANSPORTER ABCH.3"/>
    <property type="match status" value="1"/>
</dbReference>
<evidence type="ECO:0008006" key="5">
    <source>
        <dbReference type="Google" id="ProtNLM"/>
    </source>
</evidence>
<dbReference type="InterPro" id="IPR029052">
    <property type="entry name" value="Metallo-depent_PP-like"/>
</dbReference>
<feature type="coiled-coil region" evidence="1">
    <location>
        <begin position="566"/>
        <end position="605"/>
    </location>
</feature>